<gene>
    <name evidence="2" type="ORF">QJS04_geneDACA019077</name>
</gene>
<evidence type="ECO:0000256" key="1">
    <source>
        <dbReference type="SAM" id="MobiDB-lite"/>
    </source>
</evidence>
<dbReference type="EMBL" id="JAUJYN010000011">
    <property type="protein sequence ID" value="KAK1260549.1"/>
    <property type="molecule type" value="Genomic_DNA"/>
</dbReference>
<reference evidence="2" key="1">
    <citation type="journal article" date="2023" name="Nat. Commun.">
        <title>Diploid and tetraploid genomes of Acorus and the evolution of monocots.</title>
        <authorList>
            <person name="Ma L."/>
            <person name="Liu K.W."/>
            <person name="Li Z."/>
            <person name="Hsiao Y.Y."/>
            <person name="Qi Y."/>
            <person name="Fu T."/>
            <person name="Tang G.D."/>
            <person name="Zhang D."/>
            <person name="Sun W.H."/>
            <person name="Liu D.K."/>
            <person name="Li Y."/>
            <person name="Chen G.Z."/>
            <person name="Liu X.D."/>
            <person name="Liao X.Y."/>
            <person name="Jiang Y.T."/>
            <person name="Yu X."/>
            <person name="Hao Y."/>
            <person name="Huang J."/>
            <person name="Zhao X.W."/>
            <person name="Ke S."/>
            <person name="Chen Y.Y."/>
            <person name="Wu W.L."/>
            <person name="Hsu J.L."/>
            <person name="Lin Y.F."/>
            <person name="Huang M.D."/>
            <person name="Li C.Y."/>
            <person name="Huang L."/>
            <person name="Wang Z.W."/>
            <person name="Zhao X."/>
            <person name="Zhong W.Y."/>
            <person name="Peng D.H."/>
            <person name="Ahmad S."/>
            <person name="Lan S."/>
            <person name="Zhang J.S."/>
            <person name="Tsai W.C."/>
            <person name="Van de Peer Y."/>
            <person name="Liu Z.J."/>
        </authorList>
    </citation>
    <scope>NUCLEOTIDE SEQUENCE</scope>
    <source>
        <strain evidence="2">SCP</strain>
    </source>
</reference>
<accession>A0AAV9A8P2</accession>
<sequence length="130" mass="15268">MGPDQNQNRHGNDNGIHVHPARDRHLIRTYRNPTYEPERNSDEDFADEVLQGHKDADRNRDCEMHNSRDFRINIDLPSFNGHLNIEEFLDWLAEVERFFDYMDIPEERKRSAIDATNQVIAQINVPKGAL</sequence>
<evidence type="ECO:0008006" key="4">
    <source>
        <dbReference type="Google" id="ProtNLM"/>
    </source>
</evidence>
<dbReference type="AlphaFoldDB" id="A0AAV9A8P2"/>
<protein>
    <recommendedName>
        <fullName evidence="4">Reverse transcriptase domain-containing protein</fullName>
    </recommendedName>
</protein>
<comment type="caution">
    <text evidence="2">The sequence shown here is derived from an EMBL/GenBank/DDBJ whole genome shotgun (WGS) entry which is preliminary data.</text>
</comment>
<feature type="region of interest" description="Disordered" evidence="1">
    <location>
        <begin position="1"/>
        <end position="25"/>
    </location>
</feature>
<evidence type="ECO:0000313" key="3">
    <source>
        <dbReference type="Proteomes" id="UP001179952"/>
    </source>
</evidence>
<proteinExistence type="predicted"/>
<keyword evidence="3" id="KW-1185">Reference proteome</keyword>
<dbReference type="Proteomes" id="UP001179952">
    <property type="component" value="Unassembled WGS sequence"/>
</dbReference>
<name>A0AAV9A8P2_ACOGR</name>
<organism evidence="2 3">
    <name type="scientific">Acorus gramineus</name>
    <name type="common">Dwarf sweet flag</name>
    <dbReference type="NCBI Taxonomy" id="55184"/>
    <lineage>
        <taxon>Eukaryota</taxon>
        <taxon>Viridiplantae</taxon>
        <taxon>Streptophyta</taxon>
        <taxon>Embryophyta</taxon>
        <taxon>Tracheophyta</taxon>
        <taxon>Spermatophyta</taxon>
        <taxon>Magnoliopsida</taxon>
        <taxon>Liliopsida</taxon>
        <taxon>Acoraceae</taxon>
        <taxon>Acorus</taxon>
    </lineage>
</organism>
<reference evidence="2" key="2">
    <citation type="submission" date="2023-06" db="EMBL/GenBank/DDBJ databases">
        <authorList>
            <person name="Ma L."/>
            <person name="Liu K.-W."/>
            <person name="Li Z."/>
            <person name="Hsiao Y.-Y."/>
            <person name="Qi Y."/>
            <person name="Fu T."/>
            <person name="Tang G."/>
            <person name="Zhang D."/>
            <person name="Sun W.-H."/>
            <person name="Liu D.-K."/>
            <person name="Li Y."/>
            <person name="Chen G.-Z."/>
            <person name="Liu X.-D."/>
            <person name="Liao X.-Y."/>
            <person name="Jiang Y.-T."/>
            <person name="Yu X."/>
            <person name="Hao Y."/>
            <person name="Huang J."/>
            <person name="Zhao X.-W."/>
            <person name="Ke S."/>
            <person name="Chen Y.-Y."/>
            <person name="Wu W.-L."/>
            <person name="Hsu J.-L."/>
            <person name="Lin Y.-F."/>
            <person name="Huang M.-D."/>
            <person name="Li C.-Y."/>
            <person name="Huang L."/>
            <person name="Wang Z.-W."/>
            <person name="Zhao X."/>
            <person name="Zhong W.-Y."/>
            <person name="Peng D.-H."/>
            <person name="Ahmad S."/>
            <person name="Lan S."/>
            <person name="Zhang J.-S."/>
            <person name="Tsai W.-C."/>
            <person name="Van De Peer Y."/>
            <person name="Liu Z.-J."/>
        </authorList>
    </citation>
    <scope>NUCLEOTIDE SEQUENCE</scope>
    <source>
        <strain evidence="2">SCP</strain>
        <tissue evidence="2">Leaves</tissue>
    </source>
</reference>
<evidence type="ECO:0000313" key="2">
    <source>
        <dbReference type="EMBL" id="KAK1260549.1"/>
    </source>
</evidence>